<keyword evidence="2" id="KW-0732">Signal</keyword>
<evidence type="ECO:0000256" key="2">
    <source>
        <dbReference type="ARBA" id="ARBA00022729"/>
    </source>
</evidence>
<evidence type="ECO:0000256" key="1">
    <source>
        <dbReference type="ARBA" id="ARBA00022536"/>
    </source>
</evidence>
<proteinExistence type="predicted"/>
<dbReference type="Pfam" id="PF00040">
    <property type="entry name" value="fn2"/>
    <property type="match status" value="4"/>
</dbReference>
<feature type="disulfide bond" evidence="6">
    <location>
        <begin position="172"/>
        <end position="181"/>
    </location>
</feature>
<reference evidence="10 11" key="1">
    <citation type="journal article" date="2018" name="Sci. Rep.">
        <title>Comparative analysis of the Pocillopora damicornis genome highlights role of immune system in coral evolution.</title>
        <authorList>
            <person name="Cunning R."/>
            <person name="Bay R.A."/>
            <person name="Gillette P."/>
            <person name="Baker A.C."/>
            <person name="Traylor-Knowles N."/>
        </authorList>
    </citation>
    <scope>NUCLEOTIDE SEQUENCE [LARGE SCALE GENOMIC DNA]</scope>
    <source>
        <strain evidence="10">RSMAS</strain>
        <tissue evidence="10">Whole animal</tissue>
    </source>
</reference>
<evidence type="ECO:0000259" key="8">
    <source>
        <dbReference type="PROSITE" id="PS50026"/>
    </source>
</evidence>
<dbReference type="InterPro" id="IPR000562">
    <property type="entry name" value="FN_type2_dom"/>
</dbReference>
<evidence type="ECO:0000313" key="11">
    <source>
        <dbReference type="Proteomes" id="UP000275408"/>
    </source>
</evidence>
<dbReference type="SMART" id="SM00181">
    <property type="entry name" value="EGF"/>
    <property type="match status" value="6"/>
</dbReference>
<dbReference type="SUPFAM" id="SSF57440">
    <property type="entry name" value="Kringle-like"/>
    <property type="match status" value="4"/>
</dbReference>
<evidence type="ECO:0000259" key="9">
    <source>
        <dbReference type="PROSITE" id="PS51092"/>
    </source>
</evidence>
<dbReference type="EMBL" id="RCHS01003444">
    <property type="protein sequence ID" value="RMX41761.1"/>
    <property type="molecule type" value="Genomic_DNA"/>
</dbReference>
<feature type="domain" description="Fibronectin type-II" evidence="9">
    <location>
        <begin position="234"/>
        <end position="278"/>
    </location>
</feature>
<dbReference type="SMART" id="SM00059">
    <property type="entry name" value="FN2"/>
    <property type="match status" value="4"/>
</dbReference>
<feature type="domain" description="EGF-like" evidence="8">
    <location>
        <begin position="407"/>
        <end position="444"/>
    </location>
</feature>
<sequence length="602" mass="64407">MMNQKCFQFFALSRAWDKEKNLGPHEESNLRPSDPSYNPLLLDTMKSTACMLALLICGVNMFCEYRASFQLAISDVIRSFLISQKFPMCLEPPCPPGKKTDNPRGTCCVFPFTYGGKTYNACTMDDHSGLWCSLTAAYSGSWANCVGPCYRRPCENGGVCTETKNDSYSCECAVGYSGDNCEIAGPCARKPCLNGGICTETGNNSRSCQCAVGYSGENCEKKLPCPPGKTTDNPQGACCFLPFTYGGTTYNACTMAAHSRLWCSLTATYSGSWANCAGPCAKKPCQNGGICTEAGNNSRSCQCAVGYSGENCEKKLPCPPGKKTDNPQGACCFLPFTYGGTTYNACTMAAHSRLWCSLTAIYSGSWANCVGPCDNNPCLNGGVCTANRNDSYNCKCASGYSGGNCEIAGPCAKKPCQNGGICSETGNNSRSCQCAVGYSGENCEKKLPCSPGKKTDNPQGACCFLPFTYGGTTYNACTMAAHSRLWCSLTASYISSCDKNPCQNGGVCTETQDNSYSCKCAEGYSGANCEVTADGWRSEGCFKVLKKGEKIVFDERFADIKAAGEMKCDVKTAFELCKVAAEEKGYEMFGVLGVREMKTGRS</sequence>
<dbReference type="PROSITE" id="PS51092">
    <property type="entry name" value="FN2_2"/>
    <property type="match status" value="4"/>
</dbReference>
<feature type="disulfide bond" evidence="6">
    <location>
        <begin position="396"/>
        <end position="405"/>
    </location>
</feature>
<keyword evidence="1 6" id="KW-0245">EGF-like domain</keyword>
<evidence type="ECO:0000256" key="4">
    <source>
        <dbReference type="ARBA" id="ARBA00023157"/>
    </source>
</evidence>
<dbReference type="STRING" id="46731.A0A3M6TKD5"/>
<dbReference type="PROSITE" id="PS50026">
    <property type="entry name" value="EGF_3"/>
    <property type="match status" value="6"/>
</dbReference>
<dbReference type="OrthoDB" id="5944918at2759"/>
<gene>
    <name evidence="10" type="ORF">pdam_00005542</name>
</gene>
<dbReference type="FunFam" id="2.10.25.10:FF:000255">
    <property type="entry name" value="Sushi, nidogen and EGF-like domains 1"/>
    <property type="match status" value="1"/>
</dbReference>
<comment type="caution">
    <text evidence="7">Lacks conserved residue(s) required for the propagation of feature annotation.</text>
</comment>
<feature type="domain" description="EGF-like" evidence="8">
    <location>
        <begin position="370"/>
        <end position="406"/>
    </location>
</feature>
<keyword evidence="3" id="KW-0677">Repeat</keyword>
<evidence type="ECO:0000313" key="10">
    <source>
        <dbReference type="EMBL" id="RMX41761.1"/>
    </source>
</evidence>
<feature type="domain" description="EGF-like" evidence="8">
    <location>
        <begin position="277"/>
        <end position="313"/>
    </location>
</feature>
<feature type="domain" description="EGF-like" evidence="8">
    <location>
        <begin position="146"/>
        <end position="182"/>
    </location>
</feature>
<feature type="disulfide bond" evidence="6">
    <location>
        <begin position="434"/>
        <end position="443"/>
    </location>
</feature>
<dbReference type="InterPro" id="IPR051022">
    <property type="entry name" value="Notch_Cell-Fate_Det"/>
</dbReference>
<evidence type="ECO:0000256" key="6">
    <source>
        <dbReference type="PROSITE-ProRule" id="PRU00076"/>
    </source>
</evidence>
<feature type="disulfide bond" evidence="6">
    <location>
        <begin position="520"/>
        <end position="529"/>
    </location>
</feature>
<dbReference type="CDD" id="cd00054">
    <property type="entry name" value="EGF_CA"/>
    <property type="match status" value="3"/>
</dbReference>
<feature type="domain" description="EGF-like" evidence="8">
    <location>
        <begin position="183"/>
        <end position="220"/>
    </location>
</feature>
<accession>A0A3M6TKD5</accession>
<dbReference type="FunFam" id="2.10.25.10:FF:000012">
    <property type="entry name" value="Delta-like protein"/>
    <property type="match status" value="4"/>
</dbReference>
<keyword evidence="5" id="KW-0325">Glycoprotein</keyword>
<evidence type="ECO:0000256" key="7">
    <source>
        <dbReference type="PROSITE-ProRule" id="PRU00479"/>
    </source>
</evidence>
<dbReference type="GO" id="GO:0005509">
    <property type="term" value="F:calcium ion binding"/>
    <property type="evidence" value="ECO:0007669"/>
    <property type="project" value="InterPro"/>
</dbReference>
<feature type="domain" description="Fibronectin type-II" evidence="9">
    <location>
        <begin position="458"/>
        <end position="510"/>
    </location>
</feature>
<dbReference type="PRINTS" id="PR00010">
    <property type="entry name" value="EGFBLOOD"/>
</dbReference>
<dbReference type="InterPro" id="IPR001881">
    <property type="entry name" value="EGF-like_Ca-bd_dom"/>
</dbReference>
<keyword evidence="4 6" id="KW-1015">Disulfide bond</keyword>
<dbReference type="FunFam" id="2.10.25.10:FF:000294">
    <property type="entry name" value="Delta-like protein"/>
    <property type="match status" value="1"/>
</dbReference>
<dbReference type="Proteomes" id="UP000275408">
    <property type="component" value="Unassembled WGS sequence"/>
</dbReference>
<feature type="domain" description="EGF-like" evidence="8">
    <location>
        <begin position="493"/>
        <end position="530"/>
    </location>
</feature>
<dbReference type="PROSITE" id="PS01186">
    <property type="entry name" value="EGF_2"/>
    <property type="match status" value="6"/>
</dbReference>
<organism evidence="10 11">
    <name type="scientific">Pocillopora damicornis</name>
    <name type="common">Cauliflower coral</name>
    <name type="synonym">Millepora damicornis</name>
    <dbReference type="NCBI Taxonomy" id="46731"/>
    <lineage>
        <taxon>Eukaryota</taxon>
        <taxon>Metazoa</taxon>
        <taxon>Cnidaria</taxon>
        <taxon>Anthozoa</taxon>
        <taxon>Hexacorallia</taxon>
        <taxon>Scleractinia</taxon>
        <taxon>Astrocoeniina</taxon>
        <taxon>Pocilloporidae</taxon>
        <taxon>Pocillopora</taxon>
    </lineage>
</organism>
<keyword evidence="11" id="KW-1185">Reference proteome</keyword>
<protein>
    <recommendedName>
        <fullName evidence="12">Delta-like protein</fullName>
    </recommendedName>
</protein>
<evidence type="ECO:0000256" key="5">
    <source>
        <dbReference type="ARBA" id="ARBA00023180"/>
    </source>
</evidence>
<name>A0A3M6TKD5_POCDA</name>
<dbReference type="Pfam" id="PF00008">
    <property type="entry name" value="EGF"/>
    <property type="match status" value="6"/>
</dbReference>
<feature type="disulfide bond" evidence="6">
    <location>
        <begin position="303"/>
        <end position="312"/>
    </location>
</feature>
<feature type="domain" description="Fibronectin type-II" evidence="9">
    <location>
        <begin position="327"/>
        <end position="371"/>
    </location>
</feature>
<dbReference type="InterPro" id="IPR013806">
    <property type="entry name" value="Kringle-like"/>
</dbReference>
<dbReference type="AlphaFoldDB" id="A0A3M6TKD5"/>
<dbReference type="PROSITE" id="PS00022">
    <property type="entry name" value="EGF_1"/>
    <property type="match status" value="6"/>
</dbReference>
<dbReference type="Gene3D" id="2.10.10.10">
    <property type="entry name" value="Fibronectin, type II, collagen-binding"/>
    <property type="match status" value="4"/>
</dbReference>
<dbReference type="InterPro" id="IPR036943">
    <property type="entry name" value="FN_type2_sf"/>
</dbReference>
<comment type="caution">
    <text evidence="10">The sequence shown here is derived from an EMBL/GenBank/DDBJ whole genome shotgun (WGS) entry which is preliminary data.</text>
</comment>
<evidence type="ECO:0008006" key="12">
    <source>
        <dbReference type="Google" id="ProtNLM"/>
    </source>
</evidence>
<dbReference type="Gene3D" id="2.10.25.10">
    <property type="entry name" value="Laminin"/>
    <property type="match status" value="6"/>
</dbReference>
<feature type="domain" description="Fibronectin type-II" evidence="9">
    <location>
        <begin position="103"/>
        <end position="147"/>
    </location>
</feature>
<dbReference type="InterPro" id="IPR000742">
    <property type="entry name" value="EGF"/>
</dbReference>
<dbReference type="SUPFAM" id="SSF57196">
    <property type="entry name" value="EGF/Laminin"/>
    <property type="match status" value="6"/>
</dbReference>
<evidence type="ECO:0000256" key="3">
    <source>
        <dbReference type="ARBA" id="ARBA00022737"/>
    </source>
</evidence>
<feature type="disulfide bond" evidence="6">
    <location>
        <begin position="210"/>
        <end position="219"/>
    </location>
</feature>
<dbReference type="PANTHER" id="PTHR24049">
    <property type="entry name" value="CRUMBS FAMILY MEMBER"/>
    <property type="match status" value="1"/>
</dbReference>
<dbReference type="SMART" id="SM00179">
    <property type="entry name" value="EGF_CA"/>
    <property type="match status" value="6"/>
</dbReference>